<protein>
    <submittedName>
        <fullName evidence="2">Uncharacterized protein</fullName>
    </submittedName>
</protein>
<evidence type="ECO:0000313" key="2">
    <source>
        <dbReference type="EMBL" id="CAL1358286.1"/>
    </source>
</evidence>
<keyword evidence="3" id="KW-1185">Reference proteome</keyword>
<feature type="transmembrane region" description="Helical" evidence="1">
    <location>
        <begin position="129"/>
        <end position="149"/>
    </location>
</feature>
<accession>A0AAV2CQ51</accession>
<keyword evidence="1" id="KW-0812">Transmembrane</keyword>
<dbReference type="Proteomes" id="UP001497516">
    <property type="component" value="Chromosome 1"/>
</dbReference>
<reference evidence="2 3" key="1">
    <citation type="submission" date="2024-04" db="EMBL/GenBank/DDBJ databases">
        <authorList>
            <person name="Fracassetti M."/>
        </authorList>
    </citation>
    <scope>NUCLEOTIDE SEQUENCE [LARGE SCALE GENOMIC DNA]</scope>
</reference>
<dbReference type="EMBL" id="OZ034813">
    <property type="protein sequence ID" value="CAL1358286.1"/>
    <property type="molecule type" value="Genomic_DNA"/>
</dbReference>
<name>A0AAV2CQ51_9ROSI</name>
<keyword evidence="1" id="KW-0472">Membrane</keyword>
<evidence type="ECO:0000256" key="1">
    <source>
        <dbReference type="SAM" id="Phobius"/>
    </source>
</evidence>
<dbReference type="AlphaFoldDB" id="A0AAV2CQ51"/>
<sequence length="151" mass="17889">MLIFSADKNEMRMLLAAIKPLLPEKLSRWNDLGVMVVVEKIVMTADDRYHEEREMLMFITYWERDYEASEKDNFRLVGVDEQVMTTMRDLLFENDYEKAFLEDWSNKGFILVKEQLPLKMNLERCSLNMVLFIVSEVVLSFGFILILGFKN</sequence>
<organism evidence="2 3">
    <name type="scientific">Linum trigynum</name>
    <dbReference type="NCBI Taxonomy" id="586398"/>
    <lineage>
        <taxon>Eukaryota</taxon>
        <taxon>Viridiplantae</taxon>
        <taxon>Streptophyta</taxon>
        <taxon>Embryophyta</taxon>
        <taxon>Tracheophyta</taxon>
        <taxon>Spermatophyta</taxon>
        <taxon>Magnoliopsida</taxon>
        <taxon>eudicotyledons</taxon>
        <taxon>Gunneridae</taxon>
        <taxon>Pentapetalae</taxon>
        <taxon>rosids</taxon>
        <taxon>fabids</taxon>
        <taxon>Malpighiales</taxon>
        <taxon>Linaceae</taxon>
        <taxon>Linum</taxon>
    </lineage>
</organism>
<keyword evidence="1" id="KW-1133">Transmembrane helix</keyword>
<proteinExistence type="predicted"/>
<gene>
    <name evidence="2" type="ORF">LTRI10_LOCUS5846</name>
</gene>
<evidence type="ECO:0000313" key="3">
    <source>
        <dbReference type="Proteomes" id="UP001497516"/>
    </source>
</evidence>